<keyword evidence="4" id="KW-1185">Reference proteome</keyword>
<keyword evidence="2" id="KW-1133">Transmembrane helix</keyword>
<gene>
    <name evidence="3" type="ORF">ACFFRO_21490</name>
</gene>
<organism evidence="3 4">
    <name type="scientific">Streptomyces thermocoprophilus</name>
    <dbReference type="NCBI Taxonomy" id="78356"/>
    <lineage>
        <taxon>Bacteria</taxon>
        <taxon>Bacillati</taxon>
        <taxon>Actinomycetota</taxon>
        <taxon>Actinomycetes</taxon>
        <taxon>Kitasatosporales</taxon>
        <taxon>Streptomycetaceae</taxon>
        <taxon>Streptomyces</taxon>
    </lineage>
</organism>
<dbReference type="Proteomes" id="UP001589703">
    <property type="component" value="Unassembled WGS sequence"/>
</dbReference>
<dbReference type="RefSeq" id="WP_247468433.1">
    <property type="nucleotide sequence ID" value="NZ_JBHMAR010000032.1"/>
</dbReference>
<accession>A0ABV5VIR2</accession>
<reference evidence="3 4" key="1">
    <citation type="submission" date="2024-09" db="EMBL/GenBank/DDBJ databases">
        <authorList>
            <person name="Sun Q."/>
            <person name="Mori K."/>
        </authorList>
    </citation>
    <scope>NUCLEOTIDE SEQUENCE [LARGE SCALE GENOMIC DNA]</scope>
    <source>
        <strain evidence="3 4">JCM 10918</strain>
    </source>
</reference>
<name>A0ABV5VIR2_9ACTN</name>
<feature type="transmembrane region" description="Helical" evidence="2">
    <location>
        <begin position="116"/>
        <end position="135"/>
    </location>
</feature>
<keyword evidence="2" id="KW-0472">Membrane</keyword>
<sequence length="204" mass="21026">MAGISARVTVGRVLREPFTAATWRRTAYAVLALPVGLVPHGGRQRAPLRTLLGVHVMEGPRLGPLRYTLLATPLNLLVAALTLYGWSLVPMNLAWPLRAGDDPASAWGGPTFAGAWAFHALLGGIGPLLLMPWAVRAATAAQTRLAVRLLGPAHGAARPTARDPEASAAGGSPGRQAGPVPGADRADGSPTTACPPPGQWAGRA</sequence>
<keyword evidence="2" id="KW-0812">Transmembrane</keyword>
<evidence type="ECO:0000256" key="1">
    <source>
        <dbReference type="SAM" id="MobiDB-lite"/>
    </source>
</evidence>
<evidence type="ECO:0000313" key="4">
    <source>
        <dbReference type="Proteomes" id="UP001589703"/>
    </source>
</evidence>
<comment type="caution">
    <text evidence="3">The sequence shown here is derived from an EMBL/GenBank/DDBJ whole genome shotgun (WGS) entry which is preliminary data.</text>
</comment>
<evidence type="ECO:0008006" key="5">
    <source>
        <dbReference type="Google" id="ProtNLM"/>
    </source>
</evidence>
<feature type="region of interest" description="Disordered" evidence="1">
    <location>
        <begin position="155"/>
        <end position="204"/>
    </location>
</feature>
<protein>
    <recommendedName>
        <fullName evidence="5">Sensor domain-containing protein</fullName>
    </recommendedName>
</protein>
<feature type="transmembrane region" description="Helical" evidence="2">
    <location>
        <begin position="67"/>
        <end position="86"/>
    </location>
</feature>
<proteinExistence type="predicted"/>
<evidence type="ECO:0000313" key="3">
    <source>
        <dbReference type="EMBL" id="MFB9737669.1"/>
    </source>
</evidence>
<evidence type="ECO:0000256" key="2">
    <source>
        <dbReference type="SAM" id="Phobius"/>
    </source>
</evidence>
<dbReference type="EMBL" id="JBHMAR010000032">
    <property type="protein sequence ID" value="MFB9737669.1"/>
    <property type="molecule type" value="Genomic_DNA"/>
</dbReference>